<accession>A0A9Q0PR03</accession>
<dbReference type="GO" id="GO:0016787">
    <property type="term" value="F:hydrolase activity"/>
    <property type="evidence" value="ECO:0007669"/>
    <property type="project" value="InterPro"/>
</dbReference>
<comment type="similarity">
    <text evidence="1">Belongs to the 'GDXG' lipolytic enzyme family.</text>
</comment>
<protein>
    <submittedName>
        <fullName evidence="3">ARYLACETAMIDE DEACETYLASE</fullName>
    </submittedName>
</protein>
<dbReference type="SUPFAM" id="SSF53474">
    <property type="entry name" value="alpha/beta-Hydrolases"/>
    <property type="match status" value="1"/>
</dbReference>
<comment type="caution">
    <text evidence="3">The sequence shown here is derived from an EMBL/GenBank/DDBJ whole genome shotgun (WGS) entry which is preliminary data.</text>
</comment>
<dbReference type="PANTHER" id="PTHR23024:SF257">
    <property type="entry name" value="ALPHA_BETA HYDROLASE FOLD-3 DOMAIN-CONTAINING PROTEIN"/>
    <property type="match status" value="1"/>
</dbReference>
<dbReference type="Gene3D" id="3.40.50.1820">
    <property type="entry name" value="alpha/beta hydrolase"/>
    <property type="match status" value="2"/>
</dbReference>
<dbReference type="InterPro" id="IPR013094">
    <property type="entry name" value="AB_hydrolase_3"/>
</dbReference>
<dbReference type="OrthoDB" id="408631at2759"/>
<feature type="domain" description="Alpha/beta hydrolase fold-3" evidence="2">
    <location>
        <begin position="76"/>
        <end position="164"/>
    </location>
</feature>
<proteinExistence type="inferred from homology"/>
<evidence type="ECO:0000313" key="4">
    <source>
        <dbReference type="Proteomes" id="UP001151532"/>
    </source>
</evidence>
<organism evidence="3 4">
    <name type="scientific">Salix purpurea</name>
    <name type="common">Purple osier willow</name>
    <dbReference type="NCBI Taxonomy" id="77065"/>
    <lineage>
        <taxon>Eukaryota</taxon>
        <taxon>Viridiplantae</taxon>
        <taxon>Streptophyta</taxon>
        <taxon>Embryophyta</taxon>
        <taxon>Tracheophyta</taxon>
        <taxon>Spermatophyta</taxon>
        <taxon>Magnoliopsida</taxon>
        <taxon>eudicotyledons</taxon>
        <taxon>Gunneridae</taxon>
        <taxon>Pentapetalae</taxon>
        <taxon>rosids</taxon>
        <taxon>fabids</taxon>
        <taxon>Malpighiales</taxon>
        <taxon>Salicaceae</taxon>
        <taxon>Saliceae</taxon>
        <taxon>Salix</taxon>
    </lineage>
</organism>
<dbReference type="PANTHER" id="PTHR23024">
    <property type="entry name" value="ARYLACETAMIDE DEACETYLASE"/>
    <property type="match status" value="1"/>
</dbReference>
<name>A0A9Q0PR03_SALPP</name>
<evidence type="ECO:0000259" key="2">
    <source>
        <dbReference type="Pfam" id="PF07859"/>
    </source>
</evidence>
<dbReference type="Proteomes" id="UP001151532">
    <property type="component" value="Chromosome 9"/>
</dbReference>
<dbReference type="InterPro" id="IPR050466">
    <property type="entry name" value="Carboxylest/Gibb_receptor"/>
</dbReference>
<reference evidence="3" key="1">
    <citation type="submission" date="2022-11" db="EMBL/GenBank/DDBJ databases">
        <authorList>
            <person name="Hyden B.L."/>
            <person name="Feng K."/>
            <person name="Yates T."/>
            <person name="Jawdy S."/>
            <person name="Smart L.B."/>
            <person name="Muchero W."/>
        </authorList>
    </citation>
    <scope>NUCLEOTIDE SEQUENCE</scope>
    <source>
        <tissue evidence="3">Shoot tip</tissue>
    </source>
</reference>
<sequence>MDSSSDEIIHQWGSYIRVYKEGRVERFFGTDKVPSSIDSADGVSTKDVLIVPETDVSARIFIPTATIDSGHKLPLLIYFHGGGFRVGSPFCATYHNYVTSLVAAAGVVAVSVDYRLAPEYPIPACYEDSWAALKWVASHSNRKGPEEWIRDYANFDQVFLAGDSGVHPYFGIKDTVDESWIFVSPATSGLDDFRYNPAADSIRMASLGCTRVLICLAEKDVLRQRGLYYYETLRKSGWSGEVEIAETEGEGHVFHLFNPNCDNAEALLKKLASFINHS</sequence>
<evidence type="ECO:0000313" key="3">
    <source>
        <dbReference type="EMBL" id="KAJ6692556.1"/>
    </source>
</evidence>
<feature type="domain" description="Alpha/beta hydrolase fold-3" evidence="2">
    <location>
        <begin position="173"/>
        <end position="255"/>
    </location>
</feature>
<dbReference type="InterPro" id="IPR029058">
    <property type="entry name" value="AB_hydrolase_fold"/>
</dbReference>
<dbReference type="AlphaFoldDB" id="A0A9Q0PR03"/>
<keyword evidence="4" id="KW-1185">Reference proteome</keyword>
<dbReference type="Pfam" id="PF07859">
    <property type="entry name" value="Abhydrolase_3"/>
    <property type="match status" value="2"/>
</dbReference>
<evidence type="ECO:0000256" key="1">
    <source>
        <dbReference type="ARBA" id="ARBA00010515"/>
    </source>
</evidence>
<dbReference type="EMBL" id="JAPFFK010000018">
    <property type="protein sequence ID" value="KAJ6692556.1"/>
    <property type="molecule type" value="Genomic_DNA"/>
</dbReference>
<gene>
    <name evidence="3" type="ORF">OIU79_014330</name>
</gene>
<reference evidence="3" key="2">
    <citation type="journal article" date="2023" name="Int. J. Mol. Sci.">
        <title>De Novo Assembly and Annotation of 11 Diverse Shrub Willow (Salix) Genomes Reveals Novel Gene Organization in Sex-Linked Regions.</title>
        <authorList>
            <person name="Hyden B."/>
            <person name="Feng K."/>
            <person name="Yates T.B."/>
            <person name="Jawdy S."/>
            <person name="Cereghino C."/>
            <person name="Smart L.B."/>
            <person name="Muchero W."/>
        </authorList>
    </citation>
    <scope>NUCLEOTIDE SEQUENCE</scope>
    <source>
        <tissue evidence="3">Shoot tip</tissue>
    </source>
</reference>